<organism evidence="3 4">
    <name type="scientific">Sanghuangporus baumii</name>
    <name type="common">Phellinus baumii</name>
    <dbReference type="NCBI Taxonomy" id="108892"/>
    <lineage>
        <taxon>Eukaryota</taxon>
        <taxon>Fungi</taxon>
        <taxon>Dikarya</taxon>
        <taxon>Basidiomycota</taxon>
        <taxon>Agaricomycotina</taxon>
        <taxon>Agaricomycetes</taxon>
        <taxon>Hymenochaetales</taxon>
        <taxon>Hymenochaetaceae</taxon>
        <taxon>Sanghuangporus</taxon>
    </lineage>
</organism>
<evidence type="ECO:0000259" key="2">
    <source>
        <dbReference type="Pfam" id="PF00656"/>
    </source>
</evidence>
<keyword evidence="4" id="KW-1185">Reference proteome</keyword>
<gene>
    <name evidence="3" type="ORF">A7U60_g8676</name>
</gene>
<dbReference type="GO" id="GO:0004197">
    <property type="term" value="F:cysteine-type endopeptidase activity"/>
    <property type="evidence" value="ECO:0007669"/>
    <property type="project" value="InterPro"/>
</dbReference>
<dbReference type="GO" id="GO:0006508">
    <property type="term" value="P:proteolysis"/>
    <property type="evidence" value="ECO:0007669"/>
    <property type="project" value="InterPro"/>
</dbReference>
<feature type="domain" description="Peptidase C14 caspase" evidence="2">
    <location>
        <begin position="16"/>
        <end position="335"/>
    </location>
</feature>
<dbReference type="Pfam" id="PF00656">
    <property type="entry name" value="Peptidase_C14"/>
    <property type="match status" value="1"/>
</dbReference>
<dbReference type="AlphaFoldDB" id="A0A9Q5HQC7"/>
<dbReference type="PANTHER" id="PTHR48104">
    <property type="entry name" value="METACASPASE-4"/>
    <property type="match status" value="1"/>
</dbReference>
<comment type="caution">
    <text evidence="3">The sequence shown here is derived from an EMBL/GenBank/DDBJ whole genome shotgun (WGS) entry which is preliminary data.</text>
</comment>
<dbReference type="InterPro" id="IPR011600">
    <property type="entry name" value="Pept_C14_caspase"/>
</dbReference>
<proteinExistence type="inferred from homology"/>
<dbReference type="GO" id="GO:0005737">
    <property type="term" value="C:cytoplasm"/>
    <property type="evidence" value="ECO:0007669"/>
    <property type="project" value="TreeGrafter"/>
</dbReference>
<reference evidence="3" key="1">
    <citation type="submission" date="2016-06" db="EMBL/GenBank/DDBJ databases">
        <title>Draft Genome sequence of the fungus Inonotus baumii.</title>
        <authorList>
            <person name="Zhu H."/>
            <person name="Lin W."/>
        </authorList>
    </citation>
    <scope>NUCLEOTIDE SEQUENCE</scope>
    <source>
        <strain evidence="3">821</strain>
    </source>
</reference>
<dbReference type="OrthoDB" id="3223806at2759"/>
<evidence type="ECO:0000313" key="3">
    <source>
        <dbReference type="EMBL" id="OCB84005.1"/>
    </source>
</evidence>
<evidence type="ECO:0000313" key="4">
    <source>
        <dbReference type="Proteomes" id="UP000757232"/>
    </source>
</evidence>
<dbReference type="Gene3D" id="3.40.50.12660">
    <property type="match status" value="1"/>
</dbReference>
<comment type="similarity">
    <text evidence="1">Belongs to the peptidase C14B family.</text>
</comment>
<dbReference type="InterPro" id="IPR050452">
    <property type="entry name" value="Metacaspase"/>
</dbReference>
<sequence length="363" mass="40879">MPGLKKEAPASSTGARKALSIGIQYREEYVKKDAPRKLESTHGDSEVIKKILTQFYGYKEEDIVVMKDDGVHTLPTRENILRAIDDLVKDAKAGDRFVFHFSGHGAQVTDESGDEEDNMDEVIWPVDIIYDQELDEGVGNYIVDDVGIFRYPIPAFGNNDCHRTQELRERLIDALPAGTYLTILLDCCHSGTGVDLPEIRSDSDDEIDQMLHKLWSPISPKARSVAPFSHLSRKASGRGPVKLTSQKRGTIMEELGVFIEKEIEEVKSGVYHEKHVTSWAACVDDTLELESADGGMLTMAFWNVLHKNQNWTHLELYKAIAEHLVRYARRGKKQVLEMGLSYPKPVLSSLTKLDLIHPLPFSF</sequence>
<accession>A0A9Q5HQC7</accession>
<dbReference type="Proteomes" id="UP000757232">
    <property type="component" value="Unassembled WGS sequence"/>
</dbReference>
<protein>
    <recommendedName>
        <fullName evidence="2">Peptidase C14 caspase domain-containing protein</fullName>
    </recommendedName>
</protein>
<dbReference type="EMBL" id="LNZH02000216">
    <property type="protein sequence ID" value="OCB84005.1"/>
    <property type="molecule type" value="Genomic_DNA"/>
</dbReference>
<name>A0A9Q5HQC7_SANBA</name>
<dbReference type="PANTHER" id="PTHR48104:SF30">
    <property type="entry name" value="METACASPASE-1"/>
    <property type="match status" value="1"/>
</dbReference>
<evidence type="ECO:0000256" key="1">
    <source>
        <dbReference type="ARBA" id="ARBA00009005"/>
    </source>
</evidence>